<dbReference type="EMBL" id="KL596640">
    <property type="protein sequence ID" value="KER31881.1"/>
    <property type="molecule type" value="Genomic_DNA"/>
</dbReference>
<dbReference type="RefSeq" id="XP_009164370.1">
    <property type="nucleotide sequence ID" value="XM_009166106.1"/>
</dbReference>
<reference evidence="1 2" key="1">
    <citation type="submission" date="2013-11" db="EMBL/GenBank/DDBJ databases">
        <title>Opisthorchis viverrini - life in the bile duct.</title>
        <authorList>
            <person name="Young N.D."/>
            <person name="Nagarajan N."/>
            <person name="Lin S.J."/>
            <person name="Korhonen P.K."/>
            <person name="Jex A.R."/>
            <person name="Hall R.S."/>
            <person name="Safavi-Hemami H."/>
            <person name="Kaewkong W."/>
            <person name="Bertrand D."/>
            <person name="Gao S."/>
            <person name="Seet Q."/>
            <person name="Wongkham S."/>
            <person name="Teh B.T."/>
            <person name="Wongkham C."/>
            <person name="Intapan P.M."/>
            <person name="Maleewong W."/>
            <person name="Yang X."/>
            <person name="Hu M."/>
            <person name="Wang Z."/>
            <person name="Hofmann A."/>
            <person name="Sternberg P.W."/>
            <person name="Tan P."/>
            <person name="Wang J."/>
            <person name="Gasser R.B."/>
        </authorList>
    </citation>
    <scope>NUCLEOTIDE SEQUENCE [LARGE SCALE GENOMIC DNA]</scope>
</reference>
<organism evidence="1 2">
    <name type="scientific">Opisthorchis viverrini</name>
    <name type="common">Southeast Asian liver fluke</name>
    <dbReference type="NCBI Taxonomy" id="6198"/>
    <lineage>
        <taxon>Eukaryota</taxon>
        <taxon>Metazoa</taxon>
        <taxon>Spiralia</taxon>
        <taxon>Lophotrochozoa</taxon>
        <taxon>Platyhelminthes</taxon>
        <taxon>Trematoda</taxon>
        <taxon>Digenea</taxon>
        <taxon>Opisthorchiida</taxon>
        <taxon>Opisthorchiata</taxon>
        <taxon>Opisthorchiidae</taxon>
        <taxon>Opisthorchis</taxon>
    </lineage>
</organism>
<keyword evidence="2" id="KW-1185">Reference proteome</keyword>
<dbReference type="KEGG" id="ovi:T265_01968"/>
<dbReference type="Proteomes" id="UP000054324">
    <property type="component" value="Unassembled WGS sequence"/>
</dbReference>
<dbReference type="GeneID" id="20316156"/>
<proteinExistence type="predicted"/>
<accession>A0A074ZXR1</accession>
<dbReference type="CTD" id="20316156"/>
<gene>
    <name evidence="1" type="ORF">T265_01968</name>
</gene>
<evidence type="ECO:0000313" key="1">
    <source>
        <dbReference type="EMBL" id="KER31881.1"/>
    </source>
</evidence>
<evidence type="ECO:0000313" key="2">
    <source>
        <dbReference type="Proteomes" id="UP000054324"/>
    </source>
</evidence>
<protein>
    <submittedName>
        <fullName evidence="1">Uncharacterized protein</fullName>
    </submittedName>
</protein>
<dbReference type="OrthoDB" id="4158657at2759"/>
<name>A0A074ZXR1_OPIVI</name>
<dbReference type="AlphaFoldDB" id="A0A074ZXR1"/>
<sequence>MYYLRPAAKMQQKKAVRLRVLLSSGGSTGAEILLDRGDHDADPQTVRVFSVCRSTVTPFRCLAAMLPEGSMKAGILPRQWKSRGRGRVRNTEFSI</sequence>